<feature type="transmembrane region" description="Helical" evidence="1">
    <location>
        <begin position="195"/>
        <end position="213"/>
    </location>
</feature>
<feature type="transmembrane region" description="Helical" evidence="1">
    <location>
        <begin position="145"/>
        <end position="161"/>
    </location>
</feature>
<dbReference type="AlphaFoldDB" id="A0AA90TVF9"/>
<protein>
    <submittedName>
        <fullName evidence="3">GDYXXLXY domain-containing protein</fullName>
    </submittedName>
</protein>
<feature type="transmembrane region" description="Helical" evidence="1">
    <location>
        <begin position="168"/>
        <end position="189"/>
    </location>
</feature>
<keyword evidence="4" id="KW-1185">Reference proteome</keyword>
<sequence>MQELYKVEEKLSFTKTLLYVGSILIGVGILSFIASNWSEIGKTIKFLFILCLYLGCNFAGFKLEKSLPKTSRSFYYLGVMVFGAGIFLIGQMFHFGGSFQGAFLWWSIGILPLAWVLRDKWILLVSALFTLIYMLDEPFLQGDRIPIWTILLIAMIYFLNEKIGFSRAVGFVNGLQQLVFISTVITFFIGGDDEFLYVYGVIYLALGIALILRRSKIRDVYVLLGHLIHGVAALMLSFEDVWPSSIGWVYIPFSILYLIFVLFLVNRGSLFSIVILCGLIFRFYIDLSFDFLPKSLVFIIGGLLLLGFGFYFEKQRKKGGEFMNKQTRGKQLILACLVPVVILLGMCFTPLYTLMTGKEVILQTIPVDPTDLFRGDYVTLRYEAEEVPKELVEEGVLNELKEGRGEIKVYVTLVKKNGIDTPAKVSLVKPKSGAVYLKGTLDYVGDNRDQKEVAFIQYSLDKYFVEDNTGMDWEAASVKGEILATAKVKNGYAILTGIKKK</sequence>
<keyword evidence="1" id="KW-0472">Membrane</keyword>
<feature type="transmembrane region" description="Helical" evidence="1">
    <location>
        <begin position="16"/>
        <end position="37"/>
    </location>
</feature>
<accession>A0AA90TVF9</accession>
<evidence type="ECO:0000313" key="3">
    <source>
        <dbReference type="EMBL" id="MDQ6595648.1"/>
    </source>
</evidence>
<dbReference type="Pfam" id="PF14345">
    <property type="entry name" value="GDYXXLXY"/>
    <property type="match status" value="1"/>
</dbReference>
<keyword evidence="1" id="KW-0812">Transmembrane</keyword>
<reference evidence="3" key="1">
    <citation type="submission" date="2023-08" db="EMBL/GenBank/DDBJ databases">
        <title>Nitrogen cycling bacteria in agricultural field soils.</title>
        <authorList>
            <person name="Jang J."/>
        </authorList>
    </citation>
    <scope>NUCLEOTIDE SEQUENCE</scope>
    <source>
        <strain evidence="3">PS3-36</strain>
    </source>
</reference>
<feature type="transmembrane region" description="Helical" evidence="1">
    <location>
        <begin position="73"/>
        <end position="93"/>
    </location>
</feature>
<dbReference type="InterPro" id="IPR025833">
    <property type="entry name" value="GDYXXLXY"/>
</dbReference>
<proteinExistence type="predicted"/>
<feature type="transmembrane region" description="Helical" evidence="1">
    <location>
        <begin position="121"/>
        <end position="139"/>
    </location>
</feature>
<name>A0AA90TVF9_9BACI</name>
<gene>
    <name evidence="3" type="ORF">RCG21_04400</name>
</gene>
<dbReference type="RefSeq" id="WP_308914245.1">
    <property type="nucleotide sequence ID" value="NZ_JAVGVR010000001.1"/>
</dbReference>
<feature type="transmembrane region" description="Helical" evidence="1">
    <location>
        <begin position="43"/>
        <end position="61"/>
    </location>
</feature>
<feature type="transmembrane region" description="Helical" evidence="1">
    <location>
        <begin position="220"/>
        <end position="238"/>
    </location>
</feature>
<dbReference type="Pfam" id="PF09925">
    <property type="entry name" value="DUF2157"/>
    <property type="match status" value="1"/>
</dbReference>
<feature type="domain" description="DUF2157" evidence="2">
    <location>
        <begin position="4"/>
        <end position="122"/>
    </location>
</feature>
<feature type="transmembrane region" description="Helical" evidence="1">
    <location>
        <begin position="99"/>
        <end position="116"/>
    </location>
</feature>
<keyword evidence="1" id="KW-1133">Transmembrane helix</keyword>
<feature type="transmembrane region" description="Helical" evidence="1">
    <location>
        <begin position="244"/>
        <end position="264"/>
    </location>
</feature>
<evidence type="ECO:0000313" key="4">
    <source>
        <dbReference type="Proteomes" id="UP001178888"/>
    </source>
</evidence>
<dbReference type="InterPro" id="IPR018677">
    <property type="entry name" value="DUF2157"/>
</dbReference>
<organism evidence="3 4">
    <name type="scientific">Bacillus salipaludis</name>
    <dbReference type="NCBI Taxonomy" id="2547811"/>
    <lineage>
        <taxon>Bacteria</taxon>
        <taxon>Bacillati</taxon>
        <taxon>Bacillota</taxon>
        <taxon>Bacilli</taxon>
        <taxon>Bacillales</taxon>
        <taxon>Bacillaceae</taxon>
        <taxon>Bacillus</taxon>
    </lineage>
</organism>
<dbReference type="Proteomes" id="UP001178888">
    <property type="component" value="Unassembled WGS sequence"/>
</dbReference>
<feature type="transmembrane region" description="Helical" evidence="1">
    <location>
        <begin position="332"/>
        <end position="355"/>
    </location>
</feature>
<evidence type="ECO:0000256" key="1">
    <source>
        <dbReference type="SAM" id="Phobius"/>
    </source>
</evidence>
<feature type="transmembrane region" description="Helical" evidence="1">
    <location>
        <begin position="291"/>
        <end position="312"/>
    </location>
</feature>
<feature type="transmembrane region" description="Helical" evidence="1">
    <location>
        <begin position="269"/>
        <end position="285"/>
    </location>
</feature>
<comment type="caution">
    <text evidence="3">The sequence shown here is derived from an EMBL/GenBank/DDBJ whole genome shotgun (WGS) entry which is preliminary data.</text>
</comment>
<dbReference type="EMBL" id="JAVGVR010000001">
    <property type="protein sequence ID" value="MDQ6595648.1"/>
    <property type="molecule type" value="Genomic_DNA"/>
</dbReference>
<evidence type="ECO:0000259" key="2">
    <source>
        <dbReference type="Pfam" id="PF09925"/>
    </source>
</evidence>